<dbReference type="PANTHER" id="PTHR11214:SF3">
    <property type="entry name" value="BETA-1,3-GALACTOSYLTRANSFERASE 6"/>
    <property type="match status" value="1"/>
</dbReference>
<evidence type="ECO:0000256" key="4">
    <source>
        <dbReference type="ARBA" id="ARBA00022679"/>
    </source>
</evidence>
<evidence type="ECO:0000256" key="1">
    <source>
        <dbReference type="ARBA" id="ARBA00004323"/>
    </source>
</evidence>
<feature type="non-terminal residue" evidence="11">
    <location>
        <position position="395"/>
    </location>
</feature>
<keyword evidence="7 10" id="KW-1133">Transmembrane helix</keyword>
<dbReference type="EC" id="2.4.1.-" evidence="10"/>
<dbReference type="GO" id="GO:0016758">
    <property type="term" value="F:hexosyltransferase activity"/>
    <property type="evidence" value="ECO:0007669"/>
    <property type="project" value="InterPro"/>
</dbReference>
<dbReference type="GO" id="GO:0006493">
    <property type="term" value="P:protein O-linked glycosylation"/>
    <property type="evidence" value="ECO:0007669"/>
    <property type="project" value="TreeGrafter"/>
</dbReference>
<keyword evidence="12" id="KW-1185">Reference proteome</keyword>
<dbReference type="Proteomes" id="UP000749559">
    <property type="component" value="Unassembled WGS sequence"/>
</dbReference>
<dbReference type="EMBL" id="CAIIXF020000009">
    <property type="protein sequence ID" value="CAH1793353.1"/>
    <property type="molecule type" value="Genomic_DNA"/>
</dbReference>
<protein>
    <recommendedName>
        <fullName evidence="10">Hexosyltransferase</fullName>
        <ecNumber evidence="10">2.4.1.-</ecNumber>
    </recommendedName>
</protein>
<keyword evidence="5 10" id="KW-0812">Transmembrane</keyword>
<feature type="transmembrane region" description="Helical" evidence="10">
    <location>
        <begin position="6"/>
        <end position="26"/>
    </location>
</feature>
<dbReference type="InterPro" id="IPR002659">
    <property type="entry name" value="Glyco_trans_31"/>
</dbReference>
<evidence type="ECO:0000313" key="11">
    <source>
        <dbReference type="EMBL" id="CAH1793353.1"/>
    </source>
</evidence>
<evidence type="ECO:0000256" key="7">
    <source>
        <dbReference type="ARBA" id="ARBA00022989"/>
    </source>
</evidence>
<comment type="similarity">
    <text evidence="2 10">Belongs to the glycosyltransferase 31 family.</text>
</comment>
<dbReference type="Gene3D" id="3.90.550.50">
    <property type="match status" value="1"/>
</dbReference>
<evidence type="ECO:0000313" key="12">
    <source>
        <dbReference type="Proteomes" id="UP000749559"/>
    </source>
</evidence>
<sequence length="395" mass="45737">MPRILSYFFILSLFSFPLYVILLLRIQNEKTKTLVRPLSSKHDNDSFSRALLEMDEKNINVGRWSINSRNFSTTDRILPKQDFSTPIPCHEEYFSTPIPCHELTRNLPKTVLKPEHLQAQEFFDLSYNNDVYLDAFRYIHPAKDLCKGKNDSEKLIVLLVISDTLVSGHLFRDAIRATWGRHLKKYNRWCIRLGFIIGNSTNSSRMIDISLESHRYGDIIQGSFGDGYNHFTDKTMTAFRWAQQFCSNASLIMRVTHDTVVNIPLLTKWAELFDTQRKTRLYFGDTQSMAEQYKEGKYQFRSPVKWPTNKYPPFNTGTGYAISMDLAVELNALFCRTPIAFPDDIYIGALVDSLGATAQSTYHFQQTHSLGVSDFYRITKKNVIVHFVNWDSKLV</sequence>
<evidence type="ECO:0000256" key="3">
    <source>
        <dbReference type="ARBA" id="ARBA00022676"/>
    </source>
</evidence>
<keyword evidence="3 10" id="KW-0328">Glycosyltransferase</keyword>
<dbReference type="OrthoDB" id="2139606at2759"/>
<keyword evidence="8 10" id="KW-0333">Golgi apparatus</keyword>
<evidence type="ECO:0000256" key="6">
    <source>
        <dbReference type="ARBA" id="ARBA00022968"/>
    </source>
</evidence>
<proteinExistence type="inferred from homology"/>
<evidence type="ECO:0000256" key="10">
    <source>
        <dbReference type="RuleBase" id="RU363063"/>
    </source>
</evidence>
<keyword evidence="6 10" id="KW-0735">Signal-anchor</keyword>
<dbReference type="GO" id="GO:0000139">
    <property type="term" value="C:Golgi membrane"/>
    <property type="evidence" value="ECO:0007669"/>
    <property type="project" value="UniProtKB-SubCell"/>
</dbReference>
<keyword evidence="9 10" id="KW-0472">Membrane</keyword>
<organism evidence="11 12">
    <name type="scientific">Owenia fusiformis</name>
    <name type="common">Polychaete worm</name>
    <dbReference type="NCBI Taxonomy" id="6347"/>
    <lineage>
        <taxon>Eukaryota</taxon>
        <taxon>Metazoa</taxon>
        <taxon>Spiralia</taxon>
        <taxon>Lophotrochozoa</taxon>
        <taxon>Annelida</taxon>
        <taxon>Polychaeta</taxon>
        <taxon>Sedentaria</taxon>
        <taxon>Canalipalpata</taxon>
        <taxon>Sabellida</taxon>
        <taxon>Oweniida</taxon>
        <taxon>Oweniidae</taxon>
        <taxon>Owenia</taxon>
    </lineage>
</organism>
<keyword evidence="4" id="KW-0808">Transferase</keyword>
<evidence type="ECO:0000256" key="5">
    <source>
        <dbReference type="ARBA" id="ARBA00022692"/>
    </source>
</evidence>
<gene>
    <name evidence="11" type="ORF">OFUS_LOCUS18213</name>
</gene>
<name>A0A8J1Y894_OWEFU</name>
<comment type="subcellular location">
    <subcellularLocation>
        <location evidence="1 10">Golgi apparatus membrane</location>
        <topology evidence="1 10">Single-pass type II membrane protein</topology>
    </subcellularLocation>
</comment>
<dbReference type="PANTHER" id="PTHR11214">
    <property type="entry name" value="BETA-1,3-N-ACETYLGLUCOSAMINYLTRANSFERASE"/>
    <property type="match status" value="1"/>
</dbReference>
<reference evidence="11" key="1">
    <citation type="submission" date="2022-03" db="EMBL/GenBank/DDBJ databases">
        <authorList>
            <person name="Martin C."/>
        </authorList>
    </citation>
    <scope>NUCLEOTIDE SEQUENCE</scope>
</reference>
<evidence type="ECO:0000256" key="8">
    <source>
        <dbReference type="ARBA" id="ARBA00023034"/>
    </source>
</evidence>
<dbReference type="AlphaFoldDB" id="A0A8J1Y894"/>
<comment type="caution">
    <text evidence="11">The sequence shown here is derived from an EMBL/GenBank/DDBJ whole genome shotgun (WGS) entry which is preliminary data.</text>
</comment>
<evidence type="ECO:0000256" key="2">
    <source>
        <dbReference type="ARBA" id="ARBA00008661"/>
    </source>
</evidence>
<evidence type="ECO:0000256" key="9">
    <source>
        <dbReference type="ARBA" id="ARBA00023136"/>
    </source>
</evidence>
<accession>A0A8J1Y894</accession>
<dbReference type="Pfam" id="PF01762">
    <property type="entry name" value="Galactosyl_T"/>
    <property type="match status" value="1"/>
</dbReference>